<gene>
    <name evidence="1" type="ORF">CVT24_004611</name>
</gene>
<comment type="caution">
    <text evidence="1">The sequence shown here is derived from an EMBL/GenBank/DDBJ whole genome shotgun (WGS) entry which is preliminary data.</text>
</comment>
<sequence>MYPKSPCPDPDVRCKCTISSVNDYDCPAFVDELLSLRLVCKDYAIVIKQIVFGTVETVLEHDIWVSSERRNNIAQMLDSVDGDGGVTIRNCIRRVKWSHSVHPTLNSNEIAEGYTLTNLPNLTSLSLVSCHQDARSWSDDLAMTVFVGHFIRLNVLSTISISHIDNVPIHTLLAQHALLTLTLKHVTFAPRSSDPMNVNHDVRYNLRNLTSIGRGTPFLALLRYVPKLTCLSIDITPHDPHEPTPYVLDHEEEWEIHEPHEWAMLEELKFRGDLDMFHHIFKVEEASRADINLFPALVTLEVKDEPSMKPVAQVQDVYAFDDWVGNYHSDSDSINASLDMKNLRKVVIDQSSCAFLFLSSLDLDASRRALKTRVREVNRLTLFLPSSE</sequence>
<accession>A0A409YBD8</accession>
<dbReference type="EMBL" id="NHTK01001318">
    <property type="protein sequence ID" value="PPR00324.1"/>
    <property type="molecule type" value="Genomic_DNA"/>
</dbReference>
<reference evidence="1 2" key="1">
    <citation type="journal article" date="2018" name="Evol. Lett.">
        <title>Horizontal gene cluster transfer increased hallucinogenic mushroom diversity.</title>
        <authorList>
            <person name="Reynolds H.T."/>
            <person name="Vijayakumar V."/>
            <person name="Gluck-Thaler E."/>
            <person name="Korotkin H.B."/>
            <person name="Matheny P.B."/>
            <person name="Slot J.C."/>
        </authorList>
    </citation>
    <scope>NUCLEOTIDE SEQUENCE [LARGE SCALE GENOMIC DNA]</scope>
    <source>
        <strain evidence="1 2">2629</strain>
    </source>
</reference>
<dbReference type="OrthoDB" id="3130105at2759"/>
<dbReference type="InParanoid" id="A0A409YBD8"/>
<evidence type="ECO:0000313" key="1">
    <source>
        <dbReference type="EMBL" id="PPR00324.1"/>
    </source>
</evidence>
<organism evidence="1 2">
    <name type="scientific">Panaeolus cyanescens</name>
    <dbReference type="NCBI Taxonomy" id="181874"/>
    <lineage>
        <taxon>Eukaryota</taxon>
        <taxon>Fungi</taxon>
        <taxon>Dikarya</taxon>
        <taxon>Basidiomycota</taxon>
        <taxon>Agaricomycotina</taxon>
        <taxon>Agaricomycetes</taxon>
        <taxon>Agaricomycetidae</taxon>
        <taxon>Agaricales</taxon>
        <taxon>Agaricineae</taxon>
        <taxon>Galeropsidaceae</taxon>
        <taxon>Panaeolus</taxon>
    </lineage>
</organism>
<evidence type="ECO:0000313" key="2">
    <source>
        <dbReference type="Proteomes" id="UP000284842"/>
    </source>
</evidence>
<protein>
    <submittedName>
        <fullName evidence="1">Uncharacterized protein</fullName>
    </submittedName>
</protein>
<name>A0A409YBD8_9AGAR</name>
<dbReference type="AlphaFoldDB" id="A0A409YBD8"/>
<dbReference type="Proteomes" id="UP000284842">
    <property type="component" value="Unassembled WGS sequence"/>
</dbReference>
<keyword evidence="2" id="KW-1185">Reference proteome</keyword>
<proteinExistence type="predicted"/>